<protein>
    <submittedName>
        <fullName evidence="6">Flavodoxin family protein</fullName>
    </submittedName>
</protein>
<dbReference type="AlphaFoldDB" id="A0A227KRV7"/>
<keyword evidence="7" id="KW-1185">Reference proteome</keyword>
<dbReference type="Gene3D" id="3.40.50.360">
    <property type="match status" value="1"/>
</dbReference>
<dbReference type="InterPro" id="IPR029039">
    <property type="entry name" value="Flavoprotein-like_sf"/>
</dbReference>
<comment type="caution">
    <text evidence="6">The sequence shown here is derived from an EMBL/GenBank/DDBJ whole genome shotgun (WGS) entry which is preliminary data.</text>
</comment>
<evidence type="ECO:0000256" key="2">
    <source>
        <dbReference type="ARBA" id="ARBA00022630"/>
    </source>
</evidence>
<evidence type="ECO:0000313" key="7">
    <source>
        <dbReference type="Proteomes" id="UP000214610"/>
    </source>
</evidence>
<comment type="similarity">
    <text evidence="4">Belongs to the oxidoreductase MdaB family.</text>
</comment>
<dbReference type="Proteomes" id="UP000214610">
    <property type="component" value="Unassembled WGS sequence"/>
</dbReference>
<sequence>MSKKKVLILDCGCQNFDQGGKLNHYYSDLAMKELEKMGHEVQISLIGGSWEIAAEVEKIQWANVIIVQTPGWWMSTPWQFKKYQDEVFVQPGIVGTDGRHHGDPSVGYGTGGILTDKKYMLSSTWNAPKAAFDEKDDFFGGVGIDGVFLPVHKAFQFLGMKPLPSFMANDVLKNPTLEEDTKRFKEHLKKVFG</sequence>
<organism evidence="6 7">
    <name type="scientific">Turicimonas muris</name>
    <dbReference type="NCBI Taxonomy" id="1796652"/>
    <lineage>
        <taxon>Bacteria</taxon>
        <taxon>Pseudomonadati</taxon>
        <taxon>Pseudomonadota</taxon>
        <taxon>Betaproteobacteria</taxon>
        <taxon>Burkholderiales</taxon>
        <taxon>Sutterellaceae</taxon>
        <taxon>Turicimonas</taxon>
    </lineage>
</organism>
<evidence type="ECO:0000313" key="6">
    <source>
        <dbReference type="EMBL" id="OXE51233.1"/>
    </source>
</evidence>
<dbReference type="InterPro" id="IPR003680">
    <property type="entry name" value="Flavodoxin_fold"/>
</dbReference>
<dbReference type="PANTHER" id="PTHR46305">
    <property type="match status" value="1"/>
</dbReference>
<keyword evidence="3" id="KW-0274">FAD</keyword>
<keyword evidence="2" id="KW-0285">Flavoprotein</keyword>
<dbReference type="RefSeq" id="WP_066591408.1">
    <property type="nucleotide sequence ID" value="NZ_CAJTBZ010000042.1"/>
</dbReference>
<dbReference type="PANTHER" id="PTHR46305:SF3">
    <property type="entry name" value="NADPH:QUINONE OXIDOREDUCTASE MDAB"/>
    <property type="match status" value="1"/>
</dbReference>
<accession>A0A227KRV7</accession>
<dbReference type="EMBL" id="NHMP01000001">
    <property type="protein sequence ID" value="OXE51233.1"/>
    <property type="molecule type" value="Genomic_DNA"/>
</dbReference>
<evidence type="ECO:0000256" key="1">
    <source>
        <dbReference type="ARBA" id="ARBA00001974"/>
    </source>
</evidence>
<dbReference type="Pfam" id="PF02525">
    <property type="entry name" value="Flavodoxin_2"/>
    <property type="match status" value="1"/>
</dbReference>
<comment type="cofactor">
    <cofactor evidence="1">
        <name>FAD</name>
        <dbReference type="ChEBI" id="CHEBI:57692"/>
    </cofactor>
</comment>
<evidence type="ECO:0000256" key="3">
    <source>
        <dbReference type="ARBA" id="ARBA00022827"/>
    </source>
</evidence>
<name>A0A227KRV7_9BURK</name>
<dbReference type="InterPro" id="IPR052397">
    <property type="entry name" value="NADPH-QR_MdaB"/>
</dbReference>
<evidence type="ECO:0000256" key="4">
    <source>
        <dbReference type="ARBA" id="ARBA00037981"/>
    </source>
</evidence>
<proteinExistence type="inferred from homology"/>
<dbReference type="SUPFAM" id="SSF52218">
    <property type="entry name" value="Flavoproteins"/>
    <property type="match status" value="1"/>
</dbReference>
<dbReference type="GeneID" id="78363437"/>
<evidence type="ECO:0000259" key="5">
    <source>
        <dbReference type="Pfam" id="PF02525"/>
    </source>
</evidence>
<gene>
    <name evidence="6" type="ORF">ADH67_02755</name>
</gene>
<reference evidence="7" key="1">
    <citation type="submission" date="2017-05" db="EMBL/GenBank/DDBJ databases">
        <title>Improved OligoMM genomes.</title>
        <authorList>
            <person name="Garzetti D."/>
        </authorList>
    </citation>
    <scope>NUCLEOTIDE SEQUENCE [LARGE SCALE GENOMIC DNA]</scope>
    <source>
        <strain evidence="7">YL45</strain>
    </source>
</reference>
<feature type="domain" description="Flavodoxin-like fold" evidence="5">
    <location>
        <begin position="5"/>
        <end position="188"/>
    </location>
</feature>